<reference evidence="2" key="2">
    <citation type="journal article" date="2021" name="Data Brief">
        <title>Draft genome sequence data of the facultative, thermophilic, xylanolytic bacterium Paenibacillus sp. strain DA-C8.</title>
        <authorList>
            <person name="Chhe C."/>
            <person name="Uke A."/>
            <person name="Baramee S."/>
            <person name="Ungkulpasvich U."/>
            <person name="Tachaapaikoon C."/>
            <person name="Pason P."/>
            <person name="Waeonukul R."/>
            <person name="Ratanakhanokchai K."/>
            <person name="Kosugi A."/>
        </authorList>
    </citation>
    <scope>NUCLEOTIDE SEQUENCE</scope>
    <source>
        <strain evidence="2">DA-C8</strain>
    </source>
</reference>
<accession>A0A916QDE6</accession>
<dbReference type="Proteomes" id="UP000654993">
    <property type="component" value="Unassembled WGS sequence"/>
</dbReference>
<reference evidence="2" key="1">
    <citation type="submission" date="2020-08" db="EMBL/GenBank/DDBJ databases">
        <authorList>
            <person name="Uke A."/>
            <person name="Chhe C."/>
            <person name="Baramee S."/>
            <person name="Kosugi A."/>
        </authorList>
    </citation>
    <scope>NUCLEOTIDE SEQUENCE</scope>
    <source>
        <strain evidence="2">DA-C8</strain>
    </source>
</reference>
<evidence type="ECO:0000313" key="3">
    <source>
        <dbReference type="Proteomes" id="UP000654993"/>
    </source>
</evidence>
<dbReference type="RefSeq" id="WP_200966920.1">
    <property type="nucleotide sequence ID" value="NZ_BMAQ01000022.1"/>
</dbReference>
<keyword evidence="3" id="KW-1185">Reference proteome</keyword>
<feature type="domain" description="Luciferase" evidence="1">
    <location>
        <begin position="35"/>
        <end position="96"/>
    </location>
</feature>
<name>A0A916QDE6_9BACL</name>
<dbReference type="InterPro" id="IPR040841">
    <property type="entry name" value="Luciferase_dom"/>
</dbReference>
<protein>
    <recommendedName>
        <fullName evidence="1">Luciferase domain-containing protein</fullName>
    </recommendedName>
</protein>
<evidence type="ECO:0000313" key="2">
    <source>
        <dbReference type="EMBL" id="GFR38681.1"/>
    </source>
</evidence>
<evidence type="ECO:0000259" key="1">
    <source>
        <dbReference type="Pfam" id="PF17648"/>
    </source>
</evidence>
<gene>
    <name evidence="2" type="ORF">PRECH8_19770</name>
</gene>
<dbReference type="EMBL" id="BMAQ01000022">
    <property type="protein sequence ID" value="GFR38681.1"/>
    <property type="molecule type" value="Genomic_DNA"/>
</dbReference>
<dbReference type="Pfam" id="PF17648">
    <property type="entry name" value="Luciferase"/>
    <property type="match status" value="1"/>
</dbReference>
<sequence>MTLSVKQKLMDTVLSWPGVTSAPHRFGGTAFLAGGREIGHLHGEHHLDLPFPKPVRDELVASGCARPHHILPKSGWVTVYVHTEQELANAIALLRMKYEQLTLKASKTSKTKP</sequence>
<proteinExistence type="predicted"/>
<dbReference type="AlphaFoldDB" id="A0A916QDE6"/>
<comment type="caution">
    <text evidence="2">The sequence shown here is derived from an EMBL/GenBank/DDBJ whole genome shotgun (WGS) entry which is preliminary data.</text>
</comment>
<organism evidence="2 3">
    <name type="scientific">Insulibacter thermoxylanivorax</name>
    <dbReference type="NCBI Taxonomy" id="2749268"/>
    <lineage>
        <taxon>Bacteria</taxon>
        <taxon>Bacillati</taxon>
        <taxon>Bacillota</taxon>
        <taxon>Bacilli</taxon>
        <taxon>Bacillales</taxon>
        <taxon>Paenibacillaceae</taxon>
        <taxon>Insulibacter</taxon>
    </lineage>
</organism>